<keyword evidence="1" id="KW-0175">Coiled coil</keyword>
<dbReference type="AlphaFoldDB" id="A0A1R2BBW7"/>
<proteinExistence type="predicted"/>
<comment type="caution">
    <text evidence="3">The sequence shown here is derived from an EMBL/GenBank/DDBJ whole genome shotgun (WGS) entry which is preliminary data.</text>
</comment>
<keyword evidence="4" id="KW-1185">Reference proteome</keyword>
<evidence type="ECO:0000313" key="4">
    <source>
        <dbReference type="Proteomes" id="UP000187209"/>
    </source>
</evidence>
<protein>
    <submittedName>
        <fullName evidence="3">Uncharacterized protein</fullName>
    </submittedName>
</protein>
<evidence type="ECO:0000256" key="2">
    <source>
        <dbReference type="SAM" id="MobiDB-lite"/>
    </source>
</evidence>
<organism evidence="3 4">
    <name type="scientific">Stentor coeruleus</name>
    <dbReference type="NCBI Taxonomy" id="5963"/>
    <lineage>
        <taxon>Eukaryota</taxon>
        <taxon>Sar</taxon>
        <taxon>Alveolata</taxon>
        <taxon>Ciliophora</taxon>
        <taxon>Postciliodesmatophora</taxon>
        <taxon>Heterotrichea</taxon>
        <taxon>Heterotrichida</taxon>
        <taxon>Stentoridae</taxon>
        <taxon>Stentor</taxon>
    </lineage>
</organism>
<feature type="coiled-coil region" evidence="1">
    <location>
        <begin position="183"/>
        <end position="220"/>
    </location>
</feature>
<reference evidence="3 4" key="1">
    <citation type="submission" date="2016-11" db="EMBL/GenBank/DDBJ databases">
        <title>The macronuclear genome of Stentor coeruleus: a giant cell with tiny introns.</title>
        <authorList>
            <person name="Slabodnick M."/>
            <person name="Ruby J.G."/>
            <person name="Reiff S.B."/>
            <person name="Swart E.C."/>
            <person name="Gosai S."/>
            <person name="Prabakaran S."/>
            <person name="Witkowska E."/>
            <person name="Larue G.E."/>
            <person name="Fisher S."/>
            <person name="Freeman R.M."/>
            <person name="Gunawardena J."/>
            <person name="Chu W."/>
            <person name="Stover N.A."/>
            <person name="Gregory B.D."/>
            <person name="Nowacki M."/>
            <person name="Derisi J."/>
            <person name="Roy S.W."/>
            <person name="Marshall W.F."/>
            <person name="Sood P."/>
        </authorList>
    </citation>
    <scope>NUCLEOTIDE SEQUENCE [LARGE SCALE GENOMIC DNA]</scope>
    <source>
        <strain evidence="3">WM001</strain>
    </source>
</reference>
<evidence type="ECO:0000313" key="3">
    <source>
        <dbReference type="EMBL" id="OMJ74247.1"/>
    </source>
</evidence>
<feature type="compositionally biased region" description="Basic residues" evidence="2">
    <location>
        <begin position="1"/>
        <end position="21"/>
    </location>
</feature>
<dbReference type="Proteomes" id="UP000187209">
    <property type="component" value="Unassembled WGS sequence"/>
</dbReference>
<sequence length="250" mass="28508">MQSKPKGKKTGVRALSKRVSVKTKDCDSVPKGPKTPSSASSISKSTRKLGKSKTGAPSKTENSDEENDSIDSIHFKEETENVKSQVLESLKIFKIAAGEYIMQNTALEKEVENFEVEFEQVKTEVSEILMESSKSKLDLLEIKKKILESPERPETINQKIIFQDESLNLETSFHEVKNQDLIKEKFEAIIKEMNEIKECIKNNEEEVRESEAENTELRNMTFKIKENLYAEPLALEYSDERVSCQSCQVF</sequence>
<name>A0A1R2BBW7_9CILI</name>
<evidence type="ECO:0000256" key="1">
    <source>
        <dbReference type="SAM" id="Coils"/>
    </source>
</evidence>
<dbReference type="EMBL" id="MPUH01000764">
    <property type="protein sequence ID" value="OMJ74247.1"/>
    <property type="molecule type" value="Genomic_DNA"/>
</dbReference>
<gene>
    <name evidence="3" type="ORF">SteCoe_26873</name>
</gene>
<feature type="region of interest" description="Disordered" evidence="2">
    <location>
        <begin position="1"/>
        <end position="69"/>
    </location>
</feature>
<accession>A0A1R2BBW7</accession>